<gene>
    <name evidence="1" type="ORF">NTJ_13037</name>
</gene>
<name>A0ABN7B740_9HEMI</name>
<organism evidence="1 2">
    <name type="scientific">Nesidiocoris tenuis</name>
    <dbReference type="NCBI Taxonomy" id="355587"/>
    <lineage>
        <taxon>Eukaryota</taxon>
        <taxon>Metazoa</taxon>
        <taxon>Ecdysozoa</taxon>
        <taxon>Arthropoda</taxon>
        <taxon>Hexapoda</taxon>
        <taxon>Insecta</taxon>
        <taxon>Pterygota</taxon>
        <taxon>Neoptera</taxon>
        <taxon>Paraneoptera</taxon>
        <taxon>Hemiptera</taxon>
        <taxon>Heteroptera</taxon>
        <taxon>Panheteroptera</taxon>
        <taxon>Cimicomorpha</taxon>
        <taxon>Miridae</taxon>
        <taxon>Dicyphina</taxon>
        <taxon>Nesidiocoris</taxon>
    </lineage>
</organism>
<keyword evidence="2" id="KW-1185">Reference proteome</keyword>
<accession>A0ABN7B740</accession>
<sequence>MEQPFSLAFALVRNEKGLNLFLPKGQSMLSDTKKASTVMGPTTEAEIFGRGKKERRMMAFYLRGGKTESHSSSREETPLLAINPVSCWITWKLLL</sequence>
<dbReference type="Proteomes" id="UP001307889">
    <property type="component" value="Chromosome 11"/>
</dbReference>
<proteinExistence type="predicted"/>
<dbReference type="EMBL" id="AP028919">
    <property type="protein sequence ID" value="BET00221.1"/>
    <property type="molecule type" value="Genomic_DNA"/>
</dbReference>
<reference evidence="1 2" key="1">
    <citation type="submission" date="2023-09" db="EMBL/GenBank/DDBJ databases">
        <title>Nesidiocoris tenuis whole genome shotgun sequence.</title>
        <authorList>
            <person name="Shibata T."/>
            <person name="Shimoda M."/>
            <person name="Kobayashi T."/>
            <person name="Uehara T."/>
        </authorList>
    </citation>
    <scope>NUCLEOTIDE SEQUENCE [LARGE SCALE GENOMIC DNA]</scope>
    <source>
        <strain evidence="1 2">Japan</strain>
    </source>
</reference>
<protein>
    <submittedName>
        <fullName evidence="1">Uncharacterized protein</fullName>
    </submittedName>
</protein>
<evidence type="ECO:0000313" key="1">
    <source>
        <dbReference type="EMBL" id="BET00221.1"/>
    </source>
</evidence>
<evidence type="ECO:0000313" key="2">
    <source>
        <dbReference type="Proteomes" id="UP001307889"/>
    </source>
</evidence>